<dbReference type="InterPro" id="IPR011009">
    <property type="entry name" value="Kinase-like_dom_sf"/>
</dbReference>
<proteinExistence type="predicted"/>
<dbReference type="AlphaFoldDB" id="A0A4Z1I0H5"/>
<protein>
    <recommendedName>
        <fullName evidence="1">ABC1 atypical kinase-like domain-containing protein</fullName>
    </recommendedName>
</protein>
<accession>A0A4Z1I0H5</accession>
<keyword evidence="3" id="KW-1185">Reference proteome</keyword>
<dbReference type="GO" id="GO:0007005">
    <property type="term" value="P:mitochondrion organization"/>
    <property type="evidence" value="ECO:0007669"/>
    <property type="project" value="TreeGrafter"/>
</dbReference>
<evidence type="ECO:0000259" key="1">
    <source>
        <dbReference type="Pfam" id="PF03109"/>
    </source>
</evidence>
<dbReference type="STRING" id="278944.A0A4Z1I0H5"/>
<dbReference type="PANTHER" id="PTHR43173:SF19">
    <property type="entry name" value="AARF DOMAIN-CONTAINING PROTEIN KINASE 1"/>
    <property type="match status" value="1"/>
</dbReference>
<dbReference type="GO" id="GO:0005743">
    <property type="term" value="C:mitochondrial inner membrane"/>
    <property type="evidence" value="ECO:0007669"/>
    <property type="project" value="TreeGrafter"/>
</dbReference>
<dbReference type="InterPro" id="IPR004147">
    <property type="entry name" value="ABC1_dom"/>
</dbReference>
<dbReference type="EMBL" id="PQXJ01000252">
    <property type="protein sequence ID" value="TGO55098.1"/>
    <property type="molecule type" value="Genomic_DNA"/>
</dbReference>
<reference evidence="2 3" key="1">
    <citation type="submission" date="2017-12" db="EMBL/GenBank/DDBJ databases">
        <title>Comparative genomics of Botrytis spp.</title>
        <authorList>
            <person name="Valero-Jimenez C.A."/>
            <person name="Tapia P."/>
            <person name="Veloso J."/>
            <person name="Silva-Moreno E."/>
            <person name="Staats M."/>
            <person name="Valdes J.H."/>
            <person name="Van Kan J.A.L."/>
        </authorList>
    </citation>
    <scope>NUCLEOTIDE SEQUENCE [LARGE SCALE GENOMIC DNA]</scope>
    <source>
        <strain evidence="2 3">MUCL2120</strain>
    </source>
</reference>
<dbReference type="Pfam" id="PF03109">
    <property type="entry name" value="ABC1"/>
    <property type="match status" value="1"/>
</dbReference>
<dbReference type="Proteomes" id="UP000297452">
    <property type="component" value="Unassembled WGS sequence"/>
</dbReference>
<organism evidence="2 3">
    <name type="scientific">Botryotinia narcissicola</name>
    <dbReference type="NCBI Taxonomy" id="278944"/>
    <lineage>
        <taxon>Eukaryota</taxon>
        <taxon>Fungi</taxon>
        <taxon>Dikarya</taxon>
        <taxon>Ascomycota</taxon>
        <taxon>Pezizomycotina</taxon>
        <taxon>Leotiomycetes</taxon>
        <taxon>Helotiales</taxon>
        <taxon>Sclerotiniaceae</taxon>
        <taxon>Botryotinia</taxon>
    </lineage>
</organism>
<evidence type="ECO:0000313" key="2">
    <source>
        <dbReference type="EMBL" id="TGO55098.1"/>
    </source>
</evidence>
<gene>
    <name evidence="2" type="ORF">BOTNAR_0252g00180</name>
</gene>
<dbReference type="OrthoDB" id="427480at2759"/>
<dbReference type="GO" id="GO:0055088">
    <property type="term" value="P:lipid homeostasis"/>
    <property type="evidence" value="ECO:0007669"/>
    <property type="project" value="TreeGrafter"/>
</dbReference>
<sequence>MKGLNFASASAWARARPWTCGRCVQRGTSKSWVQNATYSTGKRGGNSYGYGYQQNGRENKVIMASAVGGVAATGLAFTDDIRHAYEAVERTGRVVSTLFVCINDYRVTLNHNEKIEDQAEQDRRLKDCHQRCADRTLRVLEKNGSIFIKLGQHLSAMNYLLPLEWTTTFIPLQDKCPVSSLESIENMFMMDTGEQLSDYFSEFAPLSLGAASLAQVHLATVKETGQKVAVKVQHPNLAEWAALDLALTSFTFATLKRFFPEYDLEWLSSEMEISLPIELDFTEEGNNALRTKDYFSRIPELSLIIPDVLWAKKRILVMENVAGHRLDDLEFLDSNGIDRDEVSAALARIFNEMIFGNNAPLHCDPHGGNLAIRKNDNRRGANFYFILYDHAVIDANEPRMRKYAKEVAGVTDEQFPLFASAITGRDYTILTKDVALERSEEEKKNINDALGEGMLQQLVQMLGQVPRIILLILKMNDLTRSLDENLHTRQGPVRTFLILARYCTRTVFEEQLEQIKARGSLLWPTNGFRLLVAWLGYVRVGLKL</sequence>
<feature type="domain" description="ABC1 atypical kinase-like" evidence="1">
    <location>
        <begin position="172"/>
        <end position="404"/>
    </location>
</feature>
<name>A0A4Z1I0H5_9HELO</name>
<dbReference type="SUPFAM" id="SSF56112">
    <property type="entry name" value="Protein kinase-like (PK-like)"/>
    <property type="match status" value="1"/>
</dbReference>
<dbReference type="InterPro" id="IPR051130">
    <property type="entry name" value="Mito_struct-func_regulator"/>
</dbReference>
<comment type="caution">
    <text evidence="2">The sequence shown here is derived from an EMBL/GenBank/DDBJ whole genome shotgun (WGS) entry which is preliminary data.</text>
</comment>
<evidence type="ECO:0000313" key="3">
    <source>
        <dbReference type="Proteomes" id="UP000297452"/>
    </source>
</evidence>
<dbReference type="PANTHER" id="PTHR43173">
    <property type="entry name" value="ABC1 FAMILY PROTEIN"/>
    <property type="match status" value="1"/>
</dbReference>